<dbReference type="EMBL" id="MKVH01000024">
    <property type="protein sequence ID" value="OJX56757.1"/>
    <property type="molecule type" value="Genomic_DNA"/>
</dbReference>
<dbReference type="Gene3D" id="2.160.20.80">
    <property type="entry name" value="E3 ubiquitin-protein ligase SopA"/>
    <property type="match status" value="2"/>
</dbReference>
<dbReference type="AlphaFoldDB" id="A0A1M3KWK6"/>
<proteinExistence type="predicted"/>
<dbReference type="InterPro" id="IPR001387">
    <property type="entry name" value="Cro/C1-type_HTH"/>
</dbReference>
<comment type="caution">
    <text evidence="4">The sequence shown here is derived from an EMBL/GenBank/DDBJ whole genome shotgun (WGS) entry which is preliminary data.</text>
</comment>
<name>A0A1M3KWK6_9BACT</name>
<dbReference type="InterPro" id="IPR010982">
    <property type="entry name" value="Lambda_DNA-bd_dom_sf"/>
</dbReference>
<gene>
    <name evidence="4" type="ORF">BGO89_09485</name>
</gene>
<evidence type="ECO:0000313" key="4">
    <source>
        <dbReference type="EMBL" id="OJX56757.1"/>
    </source>
</evidence>
<dbReference type="Gene3D" id="1.10.260.40">
    <property type="entry name" value="lambda repressor-like DNA-binding domains"/>
    <property type="match status" value="1"/>
</dbReference>
<dbReference type="Pfam" id="PF23894">
    <property type="entry name" value="LD_SV2"/>
    <property type="match status" value="1"/>
</dbReference>
<dbReference type="InterPro" id="IPR055415">
    <property type="entry name" value="LD_SV2"/>
</dbReference>
<dbReference type="SUPFAM" id="SSF141571">
    <property type="entry name" value="Pentapeptide repeat-like"/>
    <property type="match status" value="1"/>
</dbReference>
<protein>
    <submittedName>
        <fullName evidence="4">Transcriptional regulator</fullName>
    </submittedName>
</protein>
<evidence type="ECO:0000259" key="3">
    <source>
        <dbReference type="PROSITE" id="PS50943"/>
    </source>
</evidence>
<dbReference type="CDD" id="cd00093">
    <property type="entry name" value="HTH_XRE"/>
    <property type="match status" value="1"/>
</dbReference>
<accession>A0A1M3KWK6</accession>
<keyword evidence="1" id="KW-0677">Repeat</keyword>
<dbReference type="PROSITE" id="PS50943">
    <property type="entry name" value="HTH_CROC1"/>
    <property type="match status" value="1"/>
</dbReference>
<dbReference type="InterPro" id="IPR001646">
    <property type="entry name" value="5peptide_repeat"/>
</dbReference>
<evidence type="ECO:0000313" key="5">
    <source>
        <dbReference type="Proteomes" id="UP000184233"/>
    </source>
</evidence>
<dbReference type="PANTHER" id="PTHR47485">
    <property type="entry name" value="THYLAKOID LUMENAL 17.4 KDA PROTEIN, CHLOROPLASTIC"/>
    <property type="match status" value="1"/>
</dbReference>
<organism evidence="4 5">
    <name type="scientific">Candidatus Kapaibacterium thiocyanatum</name>
    <dbReference type="NCBI Taxonomy" id="1895771"/>
    <lineage>
        <taxon>Bacteria</taxon>
        <taxon>Pseudomonadati</taxon>
        <taxon>Candidatus Kapaibacteriota</taxon>
        <taxon>Candidatus Kapaibacteriia</taxon>
        <taxon>Candidatus Kapaibacteriales</taxon>
        <taxon>Candidatus Kapaibacteriaceae</taxon>
        <taxon>Candidatus Kapaibacterium</taxon>
    </lineage>
</organism>
<dbReference type="SMART" id="SM00530">
    <property type="entry name" value="HTH_XRE"/>
    <property type="match status" value="1"/>
</dbReference>
<dbReference type="PANTHER" id="PTHR47485:SF1">
    <property type="entry name" value="THYLAKOID LUMENAL 17.4 KDA PROTEIN, CHLOROPLASTIC"/>
    <property type="match status" value="1"/>
</dbReference>
<sequence>MGTTFIGTRIANARKNRNISQAQLAEHMFVSPQAVGKWERGESIPDLLTFNRLAEVLGVDLNYFSENFQSTATEAPPAETGSTPPPEPPPAGHGDRPRWDMSQGNWANVDFSGLKNLHGQFSASNMQHCTFIGSDLSGLLLKRNNVDACDFSGSDFANSHIHSSNVHKDVFKDCSLKGTRFTGSNVYACDFTGADLTGVTFASSGFEKNIVAQTVWNRTSFIETQLVDIVFDGTMQDCSFENCVCTRVTFRNATIINTFFKNVNLKKVQFVDCRVDRISYAFLKNGKADMSGITLLAENAE</sequence>
<dbReference type="Pfam" id="PF01381">
    <property type="entry name" value="HTH_3"/>
    <property type="match status" value="1"/>
</dbReference>
<reference evidence="4 5" key="1">
    <citation type="submission" date="2016-09" db="EMBL/GenBank/DDBJ databases">
        <title>Genome-resolved meta-omics ties microbial dynamics to process performance in biotechnology for thiocyanate degradation.</title>
        <authorList>
            <person name="Kantor R.S."/>
            <person name="Huddy R.J."/>
            <person name="Iyer R."/>
            <person name="Thomas B.C."/>
            <person name="Brown C.T."/>
            <person name="Anantharaman K."/>
            <person name="Tringe S."/>
            <person name="Hettich R.L."/>
            <person name="Harrison S.T."/>
            <person name="Banfield J.F."/>
        </authorList>
    </citation>
    <scope>NUCLEOTIDE SEQUENCE [LARGE SCALE GENOMIC DNA]</scope>
    <source>
        <strain evidence="4">59-99</strain>
    </source>
</reference>
<evidence type="ECO:0000256" key="1">
    <source>
        <dbReference type="ARBA" id="ARBA00022737"/>
    </source>
</evidence>
<feature type="domain" description="HTH cro/C1-type" evidence="3">
    <location>
        <begin position="10"/>
        <end position="64"/>
    </location>
</feature>
<dbReference type="GO" id="GO:0003677">
    <property type="term" value="F:DNA binding"/>
    <property type="evidence" value="ECO:0007669"/>
    <property type="project" value="InterPro"/>
</dbReference>
<dbReference type="STRING" id="1895771.BGO89_09485"/>
<evidence type="ECO:0000256" key="2">
    <source>
        <dbReference type="SAM" id="MobiDB-lite"/>
    </source>
</evidence>
<dbReference type="SUPFAM" id="SSF47413">
    <property type="entry name" value="lambda repressor-like DNA-binding domains"/>
    <property type="match status" value="1"/>
</dbReference>
<feature type="region of interest" description="Disordered" evidence="2">
    <location>
        <begin position="71"/>
        <end position="102"/>
    </location>
</feature>
<feature type="compositionally biased region" description="Low complexity" evidence="2">
    <location>
        <begin position="71"/>
        <end position="82"/>
    </location>
</feature>
<dbReference type="Pfam" id="PF00805">
    <property type="entry name" value="Pentapeptide"/>
    <property type="match status" value="2"/>
</dbReference>
<dbReference type="Proteomes" id="UP000184233">
    <property type="component" value="Unassembled WGS sequence"/>
</dbReference>